<feature type="transmembrane region" description="Helical" evidence="8">
    <location>
        <begin position="257"/>
        <end position="278"/>
    </location>
</feature>
<evidence type="ECO:0000313" key="11">
    <source>
        <dbReference type="Proteomes" id="UP000063429"/>
    </source>
</evidence>
<evidence type="ECO:0000256" key="1">
    <source>
        <dbReference type="ARBA" id="ARBA00004651"/>
    </source>
</evidence>
<feature type="transmembrane region" description="Helical" evidence="8">
    <location>
        <begin position="20"/>
        <end position="40"/>
    </location>
</feature>
<dbReference type="Pfam" id="PF00528">
    <property type="entry name" value="BPD_transp_1"/>
    <property type="match status" value="2"/>
</dbReference>
<dbReference type="SUPFAM" id="SSF161098">
    <property type="entry name" value="MetI-like"/>
    <property type="match status" value="2"/>
</dbReference>
<feature type="domain" description="ABC transmembrane type-1" evidence="9">
    <location>
        <begin position="72"/>
        <end position="278"/>
    </location>
</feature>
<feature type="transmembrane region" description="Helical" evidence="8">
    <location>
        <begin position="152"/>
        <end position="175"/>
    </location>
</feature>
<feature type="transmembrane region" description="Helical" evidence="8">
    <location>
        <begin position="298"/>
        <end position="321"/>
    </location>
</feature>
<feature type="transmembrane region" description="Helical" evidence="8">
    <location>
        <begin position="187"/>
        <end position="207"/>
    </location>
</feature>
<evidence type="ECO:0000256" key="2">
    <source>
        <dbReference type="ARBA" id="ARBA00007069"/>
    </source>
</evidence>
<feature type="transmembrane region" description="Helical" evidence="8">
    <location>
        <begin position="422"/>
        <end position="444"/>
    </location>
</feature>
<keyword evidence="6 8" id="KW-1133">Transmembrane helix</keyword>
<evidence type="ECO:0000259" key="9">
    <source>
        <dbReference type="PROSITE" id="PS50928"/>
    </source>
</evidence>
<reference evidence="11" key="1">
    <citation type="journal article" date="2015" name="Genome Announc.">
        <title>Complete Genome Sequence of Herbaspirillum hiltneri N3 (DSM 17495), Isolated from Surface-Sterilized Wheat Roots.</title>
        <authorList>
            <person name="Guizelini D."/>
            <person name="Saizaki P.M."/>
            <person name="Coimbra N.A."/>
            <person name="Weiss V.A."/>
            <person name="Faoro H."/>
            <person name="Sfeir M.Z."/>
            <person name="Baura V.A."/>
            <person name="Monteiro R.A."/>
            <person name="Chubatsu L.S."/>
            <person name="Souza E.M."/>
            <person name="Cruz L.M."/>
            <person name="Pedrosa F.O."/>
            <person name="Raittz R.T."/>
            <person name="Marchaukoski J.N."/>
            <person name="Steffens M.B."/>
        </authorList>
    </citation>
    <scope>NUCLEOTIDE SEQUENCE [LARGE SCALE GENOMIC DNA]</scope>
    <source>
        <strain evidence="11">N3</strain>
    </source>
</reference>
<dbReference type="CDD" id="cd06261">
    <property type="entry name" value="TM_PBP2"/>
    <property type="match status" value="2"/>
</dbReference>
<protein>
    <submittedName>
        <fullName evidence="10">ABC transporter permease</fullName>
    </submittedName>
</protein>
<gene>
    <name evidence="10" type="ORF">F506_00220</name>
</gene>
<evidence type="ECO:0000256" key="8">
    <source>
        <dbReference type="RuleBase" id="RU363032"/>
    </source>
</evidence>
<dbReference type="InterPro" id="IPR035906">
    <property type="entry name" value="MetI-like_sf"/>
</dbReference>
<feature type="transmembrane region" description="Helical" evidence="8">
    <location>
        <begin position="109"/>
        <end position="132"/>
    </location>
</feature>
<dbReference type="PANTHER" id="PTHR42929:SF5">
    <property type="entry name" value="ABC TRANSPORTER PERMEASE PROTEIN"/>
    <property type="match status" value="1"/>
</dbReference>
<evidence type="ECO:0000256" key="3">
    <source>
        <dbReference type="ARBA" id="ARBA00022448"/>
    </source>
</evidence>
<keyword evidence="4" id="KW-1003">Cell membrane</keyword>
<sequence>MSSSLSPGAAKRAPRKRLPAWLPALPCFVFLICFFCVPVVEILQTGIVNADGHATLDQFRRMTSDLVFAKVLGNTFLISGLTALLSVLLGFPVAYFLSQLSDRFRERWMIWIMVPFWTSYLVKTFAWILVLSKTGILLTLAASLGLVDDPNALAPSMTGVMIGMVHAMLPLAVINMLPIMRGVNAQLLQAAETLGANRSVAFFSVFLPMAAPGIAAAGLLVFITSLGFFILPALLGTPKETMVAQMVISAINDLFNLPYAAALSTVLLIFAVAVFILYDKLVGLSSLSGDTRAAPRKNSSAVATALLIGIGRLCGSGYGAAGPVVRKVKGLKLYSVVAVALLSLPIIVVFPIAFTNSPFLSFPPQGFSLRWFESFIFSPVWQASFLRSFGVAIVTALASTALGIGAALALTRLPPRWTKPVFAFLLAPLIVPRIVVAVGLFYLFSRMGLVGTDLGLTIGHTVLAIPYVVVTMAAALKRFDWRLDDAARILGASAFARLRTIQLPMMIGSVAAALQMAFIISFDELTIAIFVSGGMKNTLPKQMWDDMILQVNPTLAAVSLVMVIVIALLILLPAFYKMARRRAHAAH</sequence>
<accession>A0ABM5UVW7</accession>
<dbReference type="EMBL" id="CP011409">
    <property type="protein sequence ID" value="AKZ61297.1"/>
    <property type="molecule type" value="Genomic_DNA"/>
</dbReference>
<feature type="transmembrane region" description="Helical" evidence="8">
    <location>
        <begin position="507"/>
        <end position="535"/>
    </location>
</feature>
<evidence type="ECO:0000256" key="5">
    <source>
        <dbReference type="ARBA" id="ARBA00022692"/>
    </source>
</evidence>
<proteinExistence type="inferred from homology"/>
<feature type="transmembrane region" description="Helical" evidence="8">
    <location>
        <begin position="76"/>
        <end position="97"/>
    </location>
</feature>
<evidence type="ECO:0000256" key="6">
    <source>
        <dbReference type="ARBA" id="ARBA00022989"/>
    </source>
</evidence>
<keyword evidence="11" id="KW-1185">Reference proteome</keyword>
<dbReference type="Proteomes" id="UP000063429">
    <property type="component" value="Chromosome"/>
</dbReference>
<name>A0ABM5UVW7_9BURK</name>
<feature type="transmembrane region" description="Helical" evidence="8">
    <location>
        <begin position="333"/>
        <end position="354"/>
    </location>
</feature>
<evidence type="ECO:0000256" key="7">
    <source>
        <dbReference type="ARBA" id="ARBA00023136"/>
    </source>
</evidence>
<feature type="transmembrane region" description="Helical" evidence="8">
    <location>
        <begin position="389"/>
        <end position="410"/>
    </location>
</feature>
<feature type="transmembrane region" description="Helical" evidence="8">
    <location>
        <begin position="456"/>
        <end position="476"/>
    </location>
</feature>
<dbReference type="RefSeq" id="WP_053194713.1">
    <property type="nucleotide sequence ID" value="NZ_CP011409.1"/>
</dbReference>
<dbReference type="PANTHER" id="PTHR42929">
    <property type="entry name" value="INNER MEMBRANE ABC TRANSPORTER PERMEASE PROTEIN YDCU-RELATED-RELATED"/>
    <property type="match status" value="1"/>
</dbReference>
<dbReference type="Gene3D" id="1.10.3720.10">
    <property type="entry name" value="MetI-like"/>
    <property type="match status" value="2"/>
</dbReference>
<evidence type="ECO:0000256" key="4">
    <source>
        <dbReference type="ARBA" id="ARBA00022475"/>
    </source>
</evidence>
<dbReference type="PROSITE" id="PS50928">
    <property type="entry name" value="ABC_TM1"/>
    <property type="match status" value="2"/>
</dbReference>
<keyword evidence="3 8" id="KW-0813">Transport</keyword>
<comment type="similarity">
    <text evidence="2">Belongs to the binding-protein-dependent transport system permease family. CysTW subfamily.</text>
</comment>
<evidence type="ECO:0000313" key="10">
    <source>
        <dbReference type="EMBL" id="AKZ61297.1"/>
    </source>
</evidence>
<feature type="transmembrane region" description="Helical" evidence="8">
    <location>
        <begin position="555"/>
        <end position="576"/>
    </location>
</feature>
<feature type="domain" description="ABC transmembrane type-1" evidence="9">
    <location>
        <begin position="385"/>
        <end position="573"/>
    </location>
</feature>
<keyword evidence="5 8" id="KW-0812">Transmembrane</keyword>
<feature type="transmembrane region" description="Helical" evidence="8">
    <location>
        <begin position="213"/>
        <end position="236"/>
    </location>
</feature>
<dbReference type="InterPro" id="IPR000515">
    <property type="entry name" value="MetI-like"/>
</dbReference>
<keyword evidence="7 8" id="KW-0472">Membrane</keyword>
<organism evidence="10 11">
    <name type="scientific">Herbaspirillum hiltneri N3</name>
    <dbReference type="NCBI Taxonomy" id="1262470"/>
    <lineage>
        <taxon>Bacteria</taxon>
        <taxon>Pseudomonadati</taxon>
        <taxon>Pseudomonadota</taxon>
        <taxon>Betaproteobacteria</taxon>
        <taxon>Burkholderiales</taxon>
        <taxon>Oxalobacteraceae</taxon>
        <taxon>Herbaspirillum</taxon>
    </lineage>
</organism>
<comment type="subcellular location">
    <subcellularLocation>
        <location evidence="1 8">Cell membrane</location>
        <topology evidence="1 8">Multi-pass membrane protein</topology>
    </subcellularLocation>
</comment>